<reference evidence="2" key="2">
    <citation type="submission" date="2025-09" db="UniProtKB">
        <authorList>
            <consortium name="Ensembl"/>
        </authorList>
    </citation>
    <scope>IDENTIFICATION</scope>
</reference>
<dbReference type="GO" id="GO:0031267">
    <property type="term" value="F:small GTPase binding"/>
    <property type="evidence" value="ECO:0007669"/>
    <property type="project" value="InterPro"/>
</dbReference>
<evidence type="ECO:0000313" key="3">
    <source>
        <dbReference type="Proteomes" id="UP000694426"/>
    </source>
</evidence>
<keyword evidence="3" id="KW-1185">Reference proteome</keyword>
<dbReference type="GO" id="GO:0005886">
    <property type="term" value="C:plasma membrane"/>
    <property type="evidence" value="ECO:0007669"/>
    <property type="project" value="TreeGrafter"/>
</dbReference>
<reference evidence="2" key="1">
    <citation type="submission" date="2025-08" db="UniProtKB">
        <authorList>
            <consortium name="Ensembl"/>
        </authorList>
    </citation>
    <scope>IDENTIFICATION</scope>
</reference>
<dbReference type="Ensembl" id="ENSABRT00000010042.1">
    <property type="protein sequence ID" value="ENSABRP00000006980.1"/>
    <property type="gene ID" value="ENSABRG00000006426.1"/>
</dbReference>
<dbReference type="PANTHER" id="PTHR13502">
    <property type="entry name" value="CDC42 SMALL EFFECTOR PROTEIN HOMOLOG"/>
    <property type="match status" value="1"/>
</dbReference>
<name>A0A8B9I3W1_9AVES</name>
<dbReference type="GeneTree" id="ENSGT00960000191048"/>
<accession>A0A8B9I3W1</accession>
<dbReference type="AlphaFoldDB" id="A0A8B9I3W1"/>
<evidence type="ECO:0000259" key="1">
    <source>
        <dbReference type="PROSITE" id="PS50108"/>
    </source>
</evidence>
<dbReference type="Proteomes" id="UP000694426">
    <property type="component" value="Unplaced"/>
</dbReference>
<sequence length="72" mass="8335">MFMCTPRLICCTFCYPEPTTCHKRCQRLYRNMIGEPMNFFHNAHVGTREMSRNSSSVSTHSWISRNLGSVAC</sequence>
<dbReference type="InterPro" id="IPR039056">
    <property type="entry name" value="SPEC"/>
</dbReference>
<evidence type="ECO:0000313" key="2">
    <source>
        <dbReference type="Ensembl" id="ENSABRP00000006980.1"/>
    </source>
</evidence>
<dbReference type="InterPro" id="IPR000095">
    <property type="entry name" value="CRIB_dom"/>
</dbReference>
<protein>
    <recommendedName>
        <fullName evidence="1">CRIB domain-containing protein</fullName>
    </recommendedName>
</protein>
<dbReference type="PANTHER" id="PTHR13502:SF7">
    <property type="entry name" value="CRIB DOMAIN-CONTAINING PROTEIN"/>
    <property type="match status" value="1"/>
</dbReference>
<organism evidence="2 3">
    <name type="scientific">Anser brachyrhynchus</name>
    <name type="common">Pink-footed goose</name>
    <dbReference type="NCBI Taxonomy" id="132585"/>
    <lineage>
        <taxon>Eukaryota</taxon>
        <taxon>Metazoa</taxon>
        <taxon>Chordata</taxon>
        <taxon>Craniata</taxon>
        <taxon>Vertebrata</taxon>
        <taxon>Euteleostomi</taxon>
        <taxon>Archelosauria</taxon>
        <taxon>Archosauria</taxon>
        <taxon>Dinosauria</taxon>
        <taxon>Saurischia</taxon>
        <taxon>Theropoda</taxon>
        <taxon>Coelurosauria</taxon>
        <taxon>Aves</taxon>
        <taxon>Neognathae</taxon>
        <taxon>Galloanserae</taxon>
        <taxon>Anseriformes</taxon>
        <taxon>Anatidae</taxon>
        <taxon>Anserinae</taxon>
        <taxon>Anser</taxon>
    </lineage>
</organism>
<proteinExistence type="predicted"/>
<dbReference type="PROSITE" id="PS50108">
    <property type="entry name" value="CRIB"/>
    <property type="match status" value="1"/>
</dbReference>
<dbReference type="GO" id="GO:0035023">
    <property type="term" value="P:regulation of Rho protein signal transduction"/>
    <property type="evidence" value="ECO:0007669"/>
    <property type="project" value="InterPro"/>
</dbReference>
<feature type="domain" description="CRIB" evidence="1">
    <location>
        <begin position="33"/>
        <end position="46"/>
    </location>
</feature>